<proteinExistence type="predicted"/>
<comment type="caution">
    <text evidence="2">The sequence shown here is derived from an EMBL/GenBank/DDBJ whole genome shotgun (WGS) entry which is preliminary data.</text>
</comment>
<gene>
    <name evidence="2" type="ORF">Tco_0858421</name>
</gene>
<feature type="compositionally biased region" description="Basic and acidic residues" evidence="1">
    <location>
        <begin position="233"/>
        <end position="251"/>
    </location>
</feature>
<sequence length="519" mass="60243">MTSYHDLLPYQVANLLFAGSELSYGHSYNHTGLIRLAFLEYLGLAKWPSTSQTPLWLYSEVAIRTNSYPSTNTRTPEHYWFHQVDRYIDNKLGEAIQKAIMAHNLDCREEAQAEKRDYIELVDTSMRAIIKDEKNVTESLEAAVFARSSSQPKSTYEAAASLFEFKLTKILLDKMEERKSHLRSDYKKKLYDALVKSYNTDKDLFNTYGEVFTDSRSKEKKSSSTSKDASQSQHKDSRKSAHAEEPSHTIDDSGVQQDQEFNTGNNDEQLADKEVSKADCQVAHAKEPRTSFDELMDTSFDFSAFVLNRLNIKDITQEILVRLAFELLKGTCKSLTELEYHLEECSKATTERLDWHNHEGKPYPFDLNKPLPLILDHRGRQVIPQDFVINNDLEYLKGGDLRKRSNLRNRTIYTAYSDPKGVIYKDQNNRNRLMRADELHKFSDGTLNDLRTALNDIAKGIRKEYLPKRKWSGLDKRRARVMVQDINKQLYERRLMRNLEKFIGGREYGNDLRLLERTI</sequence>
<reference evidence="2" key="1">
    <citation type="journal article" date="2022" name="Int. J. Mol. Sci.">
        <title>Draft Genome of Tanacetum Coccineum: Genomic Comparison of Closely Related Tanacetum-Family Plants.</title>
        <authorList>
            <person name="Yamashiro T."/>
            <person name="Shiraishi A."/>
            <person name="Nakayama K."/>
            <person name="Satake H."/>
        </authorList>
    </citation>
    <scope>NUCLEOTIDE SEQUENCE</scope>
</reference>
<protein>
    <submittedName>
        <fullName evidence="2">Uncharacterized protein</fullName>
    </submittedName>
</protein>
<feature type="region of interest" description="Disordered" evidence="1">
    <location>
        <begin position="216"/>
        <end position="265"/>
    </location>
</feature>
<name>A0ABQ5BEQ8_9ASTR</name>
<organism evidence="2 3">
    <name type="scientific">Tanacetum coccineum</name>
    <dbReference type="NCBI Taxonomy" id="301880"/>
    <lineage>
        <taxon>Eukaryota</taxon>
        <taxon>Viridiplantae</taxon>
        <taxon>Streptophyta</taxon>
        <taxon>Embryophyta</taxon>
        <taxon>Tracheophyta</taxon>
        <taxon>Spermatophyta</taxon>
        <taxon>Magnoliopsida</taxon>
        <taxon>eudicotyledons</taxon>
        <taxon>Gunneridae</taxon>
        <taxon>Pentapetalae</taxon>
        <taxon>asterids</taxon>
        <taxon>campanulids</taxon>
        <taxon>Asterales</taxon>
        <taxon>Asteraceae</taxon>
        <taxon>Asteroideae</taxon>
        <taxon>Anthemideae</taxon>
        <taxon>Anthemidinae</taxon>
        <taxon>Tanacetum</taxon>
    </lineage>
</organism>
<keyword evidence="3" id="KW-1185">Reference proteome</keyword>
<feature type="compositionally biased region" description="Low complexity" evidence="1">
    <location>
        <begin position="223"/>
        <end position="232"/>
    </location>
</feature>
<dbReference type="Proteomes" id="UP001151760">
    <property type="component" value="Unassembled WGS sequence"/>
</dbReference>
<feature type="compositionally biased region" description="Polar residues" evidence="1">
    <location>
        <begin position="254"/>
        <end position="265"/>
    </location>
</feature>
<evidence type="ECO:0000256" key="1">
    <source>
        <dbReference type="SAM" id="MobiDB-lite"/>
    </source>
</evidence>
<evidence type="ECO:0000313" key="2">
    <source>
        <dbReference type="EMBL" id="GJT11379.1"/>
    </source>
</evidence>
<dbReference type="EMBL" id="BQNB010013063">
    <property type="protein sequence ID" value="GJT11379.1"/>
    <property type="molecule type" value="Genomic_DNA"/>
</dbReference>
<reference evidence="2" key="2">
    <citation type="submission" date="2022-01" db="EMBL/GenBank/DDBJ databases">
        <authorList>
            <person name="Yamashiro T."/>
            <person name="Shiraishi A."/>
            <person name="Satake H."/>
            <person name="Nakayama K."/>
        </authorList>
    </citation>
    <scope>NUCLEOTIDE SEQUENCE</scope>
</reference>
<evidence type="ECO:0000313" key="3">
    <source>
        <dbReference type="Proteomes" id="UP001151760"/>
    </source>
</evidence>
<accession>A0ABQ5BEQ8</accession>